<accession>A0A0L7R2H3</accession>
<dbReference type="EMBL" id="KQ414666">
    <property type="protein sequence ID" value="KOC64971.1"/>
    <property type="molecule type" value="Genomic_DNA"/>
</dbReference>
<dbReference type="Proteomes" id="UP000053825">
    <property type="component" value="Unassembled WGS sequence"/>
</dbReference>
<evidence type="ECO:0000313" key="1">
    <source>
        <dbReference type="EMBL" id="KOC64971.1"/>
    </source>
</evidence>
<organism evidence="1 2">
    <name type="scientific">Habropoda laboriosa</name>
    <dbReference type="NCBI Taxonomy" id="597456"/>
    <lineage>
        <taxon>Eukaryota</taxon>
        <taxon>Metazoa</taxon>
        <taxon>Ecdysozoa</taxon>
        <taxon>Arthropoda</taxon>
        <taxon>Hexapoda</taxon>
        <taxon>Insecta</taxon>
        <taxon>Pterygota</taxon>
        <taxon>Neoptera</taxon>
        <taxon>Endopterygota</taxon>
        <taxon>Hymenoptera</taxon>
        <taxon>Apocrita</taxon>
        <taxon>Aculeata</taxon>
        <taxon>Apoidea</taxon>
        <taxon>Anthophila</taxon>
        <taxon>Apidae</taxon>
        <taxon>Habropoda</taxon>
    </lineage>
</organism>
<protein>
    <submittedName>
        <fullName evidence="1">Uncharacterized protein</fullName>
    </submittedName>
</protein>
<dbReference type="AlphaFoldDB" id="A0A0L7R2H3"/>
<evidence type="ECO:0000313" key="2">
    <source>
        <dbReference type="Proteomes" id="UP000053825"/>
    </source>
</evidence>
<reference evidence="1 2" key="1">
    <citation type="submission" date="2015-07" db="EMBL/GenBank/DDBJ databases">
        <title>The genome of Habropoda laboriosa.</title>
        <authorList>
            <person name="Pan H."/>
            <person name="Kapheim K."/>
        </authorList>
    </citation>
    <scope>NUCLEOTIDE SEQUENCE [LARGE SCALE GENOMIC DNA]</scope>
    <source>
        <strain evidence="1">0110345459</strain>
    </source>
</reference>
<keyword evidence="2" id="KW-1185">Reference proteome</keyword>
<name>A0A0L7R2H3_9HYME</name>
<gene>
    <name evidence="1" type="ORF">WH47_04560</name>
</gene>
<proteinExistence type="predicted"/>
<sequence>MEKKERGESRLAGGKKLRRHDLARLCIRELARMDVEPISLRSRDSVQLEGIRGIREEAIVHWQVGSNEGGKIESFALPAPPYPPRQPLNLWRRDNVDAAFCMLDCRPGYIHSCPLLCSALSLAHSAILLLANLIGVRPPFPAGSQAANSPLLIPSPHLPLLSPRPPRSPLQPPPPFISLYGVCRSTMPHDCTTSP</sequence>